<name>A0A4Z0A549_9AGAM</name>
<evidence type="ECO:0000256" key="2">
    <source>
        <dbReference type="SAM" id="MobiDB-lite"/>
    </source>
</evidence>
<dbReference type="InterPro" id="IPR010516">
    <property type="entry name" value="SAP18"/>
</dbReference>
<gene>
    <name evidence="3" type="ORF">EWM64_g2960</name>
</gene>
<evidence type="ECO:0000256" key="1">
    <source>
        <dbReference type="ARBA" id="ARBA00009143"/>
    </source>
</evidence>
<evidence type="ECO:0000313" key="3">
    <source>
        <dbReference type="EMBL" id="TFY81049.1"/>
    </source>
</evidence>
<dbReference type="PANTHER" id="PTHR13082:SF0">
    <property type="entry name" value="HISTONE DEACETYLASE COMPLEX SUBUNIT SAP18"/>
    <property type="match status" value="1"/>
</dbReference>
<dbReference type="EMBL" id="SFCI01000256">
    <property type="protein sequence ID" value="TFY81049.1"/>
    <property type="molecule type" value="Genomic_DNA"/>
</dbReference>
<organism evidence="3 4">
    <name type="scientific">Hericium alpestre</name>
    <dbReference type="NCBI Taxonomy" id="135208"/>
    <lineage>
        <taxon>Eukaryota</taxon>
        <taxon>Fungi</taxon>
        <taxon>Dikarya</taxon>
        <taxon>Basidiomycota</taxon>
        <taxon>Agaricomycotina</taxon>
        <taxon>Agaricomycetes</taxon>
        <taxon>Russulales</taxon>
        <taxon>Hericiaceae</taxon>
        <taxon>Hericium</taxon>
    </lineage>
</organism>
<comment type="caution">
    <text evidence="3">The sequence shown here is derived from an EMBL/GenBank/DDBJ whole genome shotgun (WGS) entry which is preliminary data.</text>
</comment>
<dbReference type="InterPro" id="IPR042534">
    <property type="entry name" value="SAP18_sf"/>
</dbReference>
<protein>
    <recommendedName>
        <fullName evidence="5">Histone deacetylase complex subunit SAP18</fullName>
    </recommendedName>
</protein>
<accession>A0A4Z0A549</accession>
<dbReference type="Proteomes" id="UP000298061">
    <property type="component" value="Unassembled WGS sequence"/>
</dbReference>
<dbReference type="PANTHER" id="PTHR13082">
    <property type="entry name" value="SAP18"/>
    <property type="match status" value="1"/>
</dbReference>
<dbReference type="AlphaFoldDB" id="A0A4Z0A549"/>
<sequence>METTTPAGQPIVDREKTAPFLIRAFIKPGSFHRLAQFQDGPLPTADEQQIFTWRDATLAEVLTTLRSTAPHTPEYRHPLARYSFRAVYADSANRGLFAQKDLGVVYSRDILGEPGTLENTAARLLEDTEGNLGPKDARTLDELRFVPGDYLCMAVMLPKNVTLAPAVSGELTIKGSGSAGAANGWKQSPTPLGRGGPPLPLGRGGGHWRGGSDVPPVSAAGIDDAYCQIIAHGFAMMKIPRCPAPYDPYYPSKGWGWGPFKPKKPREQALREYWNAAPTLWQYPGGNYPPDASCSFTDGGAAMLGRFAAEFKGGMETDEHNKRLWGIMVEMTPPATIVPPAASPKEKRLLEAKYKIFRESIDIQTRWRKDMEEASK</sequence>
<feature type="region of interest" description="Disordered" evidence="2">
    <location>
        <begin position="178"/>
        <end position="202"/>
    </location>
</feature>
<evidence type="ECO:0000313" key="4">
    <source>
        <dbReference type="Proteomes" id="UP000298061"/>
    </source>
</evidence>
<dbReference type="GO" id="GO:0005634">
    <property type="term" value="C:nucleus"/>
    <property type="evidence" value="ECO:0007669"/>
    <property type="project" value="TreeGrafter"/>
</dbReference>
<evidence type="ECO:0008006" key="5">
    <source>
        <dbReference type="Google" id="ProtNLM"/>
    </source>
</evidence>
<dbReference type="Gene3D" id="3.10.20.550">
    <property type="entry name" value="ASAP complex, SAP18 subunit"/>
    <property type="match status" value="1"/>
</dbReference>
<dbReference type="Pfam" id="PF06487">
    <property type="entry name" value="SAP18"/>
    <property type="match status" value="1"/>
</dbReference>
<comment type="similarity">
    <text evidence="1">Belongs to the SAP18 family.</text>
</comment>
<proteinExistence type="inferred from homology"/>
<dbReference type="STRING" id="135208.A0A4Z0A549"/>
<keyword evidence="4" id="KW-1185">Reference proteome</keyword>
<reference evidence="3 4" key="1">
    <citation type="submission" date="2019-02" db="EMBL/GenBank/DDBJ databases">
        <title>Genome sequencing of the rare red list fungi Hericium alpestre (H. flagellum).</title>
        <authorList>
            <person name="Buettner E."/>
            <person name="Kellner H."/>
        </authorList>
    </citation>
    <scope>NUCLEOTIDE SEQUENCE [LARGE SCALE GENOMIC DNA]</scope>
    <source>
        <strain evidence="3 4">DSM 108284</strain>
    </source>
</reference>
<dbReference type="OrthoDB" id="440566at2759"/>